<name>F0XUB6_GROCL</name>
<dbReference type="InParanoid" id="F0XUB6"/>
<proteinExistence type="predicted"/>
<evidence type="ECO:0000313" key="2">
    <source>
        <dbReference type="Proteomes" id="UP000007796"/>
    </source>
</evidence>
<evidence type="ECO:0000313" key="1">
    <source>
        <dbReference type="EMBL" id="EFW98689.1"/>
    </source>
</evidence>
<keyword evidence="2" id="KW-1185">Reference proteome</keyword>
<dbReference type="AlphaFoldDB" id="F0XUB6"/>
<protein>
    <submittedName>
        <fullName evidence="1">Uncharacterized protein</fullName>
    </submittedName>
</protein>
<organism evidence="2">
    <name type="scientific">Grosmannia clavigera (strain kw1407 / UAMH 11150)</name>
    <name type="common">Blue stain fungus</name>
    <name type="synonym">Graphiocladiella clavigera</name>
    <dbReference type="NCBI Taxonomy" id="655863"/>
    <lineage>
        <taxon>Eukaryota</taxon>
        <taxon>Fungi</taxon>
        <taxon>Dikarya</taxon>
        <taxon>Ascomycota</taxon>
        <taxon>Pezizomycotina</taxon>
        <taxon>Sordariomycetes</taxon>
        <taxon>Sordariomycetidae</taxon>
        <taxon>Ophiostomatales</taxon>
        <taxon>Ophiostomataceae</taxon>
        <taxon>Leptographium</taxon>
    </lineage>
</organism>
<dbReference type="RefSeq" id="XP_014168172.1">
    <property type="nucleotide sequence ID" value="XM_014312697.1"/>
</dbReference>
<reference evidence="1 2" key="1">
    <citation type="journal article" date="2011" name="Proc. Natl. Acad. Sci. U.S.A.">
        <title>Genome and transcriptome analyses of the mountain pine beetle-fungal symbiont Grosmannia clavigera, a lodgepole pine pathogen.</title>
        <authorList>
            <person name="DiGuistini S."/>
            <person name="Wang Y."/>
            <person name="Liao N.Y."/>
            <person name="Taylor G."/>
            <person name="Tanguay P."/>
            <person name="Feau N."/>
            <person name="Henrissat B."/>
            <person name="Chan S.K."/>
            <person name="Hesse-Orce U."/>
            <person name="Alamouti S.M."/>
            <person name="Tsui C.K.M."/>
            <person name="Docking R.T."/>
            <person name="Levasseur A."/>
            <person name="Haridas S."/>
            <person name="Robertson G."/>
            <person name="Birol I."/>
            <person name="Holt R.A."/>
            <person name="Marra M.A."/>
            <person name="Hamelin R.C."/>
            <person name="Hirst M."/>
            <person name="Jones S.J.M."/>
            <person name="Bohlmann J."/>
            <person name="Breuil C."/>
        </authorList>
    </citation>
    <scope>NUCLEOTIDE SEQUENCE [LARGE SCALE GENOMIC DNA]</scope>
    <source>
        <strain evidence="2">kw1407 / UAMH 11150</strain>
    </source>
</reference>
<dbReference type="EMBL" id="GL630006">
    <property type="protein sequence ID" value="EFW98689.1"/>
    <property type="molecule type" value="Genomic_DNA"/>
</dbReference>
<sequence length="174" mass="18554">MKRLAAARQLAPHGVLGPDDDTVISAYDGCPDLRATPSSASARDHDSIACFLRLCTPLWAHAVDQPQQNGKQRRDNAVAFVSIQHLTTRSATAHHHPTCPCPSAHIPLPDLEAGTGTRIRAVDESLITLPEAQGVAVNLQFGLWLASAVTESSPVAAADVIAKTVLFCSCYREP</sequence>
<accession>F0XUB6</accession>
<dbReference type="HOGENOM" id="CLU_1540233_0_0_1"/>
<dbReference type="GeneID" id="25977764"/>
<dbReference type="Proteomes" id="UP000007796">
    <property type="component" value="Unassembled WGS sequence"/>
</dbReference>
<gene>
    <name evidence="1" type="ORF">CMQ_4541</name>
</gene>